<evidence type="ECO:0000313" key="2">
    <source>
        <dbReference type="EMBL" id="MBA9053758.1"/>
    </source>
</evidence>
<protein>
    <submittedName>
        <fullName evidence="2">Uncharacterized protein</fullName>
    </submittedName>
</protein>
<comment type="caution">
    <text evidence="2">The sequence shown here is derived from an EMBL/GenBank/DDBJ whole genome shotgun (WGS) entry which is preliminary data.</text>
</comment>
<organism evidence="2 3">
    <name type="scientific">Streptomyces murinus</name>
    <dbReference type="NCBI Taxonomy" id="33900"/>
    <lineage>
        <taxon>Bacteria</taxon>
        <taxon>Bacillati</taxon>
        <taxon>Actinomycetota</taxon>
        <taxon>Actinomycetes</taxon>
        <taxon>Kitasatosporales</taxon>
        <taxon>Streptomycetaceae</taxon>
        <taxon>Streptomyces</taxon>
    </lineage>
</organism>
<sequence>MEAGWSAAICAMPEFVGGFSQARRAFTRPGWCESHRPQSDRPPPGLGGGRSLVGGGQKVIESSALTFVGWRGW</sequence>
<evidence type="ECO:0000256" key="1">
    <source>
        <dbReference type="SAM" id="MobiDB-lite"/>
    </source>
</evidence>
<dbReference type="Proteomes" id="UP000577386">
    <property type="component" value="Unassembled WGS sequence"/>
</dbReference>
<reference evidence="2 3" key="1">
    <citation type="submission" date="2020-08" db="EMBL/GenBank/DDBJ databases">
        <title>Sequencing the genomes of 1000 actinobacteria strains.</title>
        <authorList>
            <person name="Klenk H.-P."/>
        </authorList>
    </citation>
    <scope>NUCLEOTIDE SEQUENCE [LARGE SCALE GENOMIC DNA]</scope>
    <source>
        <strain evidence="2 3">DSM 41827</strain>
    </source>
</reference>
<dbReference type="AlphaFoldDB" id="A0A7W3RLT6"/>
<gene>
    <name evidence="2" type="ORF">HDA42_002936</name>
</gene>
<proteinExistence type="predicted"/>
<dbReference type="EMBL" id="JACJIJ010000002">
    <property type="protein sequence ID" value="MBA9053758.1"/>
    <property type="molecule type" value="Genomic_DNA"/>
</dbReference>
<name>A0A7W3RLT6_STRMR</name>
<accession>A0A7W3RLT6</accession>
<feature type="region of interest" description="Disordered" evidence="1">
    <location>
        <begin position="30"/>
        <end position="55"/>
    </location>
</feature>
<keyword evidence="3" id="KW-1185">Reference proteome</keyword>
<evidence type="ECO:0000313" key="3">
    <source>
        <dbReference type="Proteomes" id="UP000577386"/>
    </source>
</evidence>
<feature type="compositionally biased region" description="Gly residues" evidence="1">
    <location>
        <begin position="46"/>
        <end position="55"/>
    </location>
</feature>